<keyword evidence="12" id="KW-0342">GTP-binding</keyword>
<evidence type="ECO:0000256" key="4">
    <source>
        <dbReference type="ARBA" id="ARBA00020256"/>
    </source>
</evidence>
<dbReference type="GO" id="GO:0005789">
    <property type="term" value="C:endoplasmic reticulum membrane"/>
    <property type="evidence" value="ECO:0007669"/>
    <property type="project" value="UniProtKB-SubCell"/>
</dbReference>
<dbReference type="PANTHER" id="PTHR45909:SF1">
    <property type="entry name" value="ADP-RIBOSYLATION FACTOR-RELATED PROTEIN 1"/>
    <property type="match status" value="1"/>
</dbReference>
<dbReference type="Gramene" id="Kaladp0006s0019.1.v1.1">
    <property type="protein sequence ID" value="Kaladp0006s0019.1.v1.1"/>
    <property type="gene ID" value="Kaladp0006s0019.v1.1"/>
</dbReference>
<keyword evidence="14" id="KW-0675">Receptor</keyword>
<keyword evidence="7" id="KW-0547">Nucleotide-binding</keyword>
<evidence type="ECO:0000256" key="10">
    <source>
        <dbReference type="ARBA" id="ARBA00022927"/>
    </source>
</evidence>
<evidence type="ECO:0000313" key="16">
    <source>
        <dbReference type="Proteomes" id="UP000594263"/>
    </source>
</evidence>
<name>A0A7N0RAV6_KALFE</name>
<dbReference type="GO" id="GO:0003924">
    <property type="term" value="F:GTPase activity"/>
    <property type="evidence" value="ECO:0007669"/>
    <property type="project" value="TreeGrafter"/>
</dbReference>
<evidence type="ECO:0000256" key="11">
    <source>
        <dbReference type="ARBA" id="ARBA00022989"/>
    </source>
</evidence>
<proteinExistence type="inferred from homology"/>
<evidence type="ECO:0000256" key="1">
    <source>
        <dbReference type="ARBA" id="ARBA00004389"/>
    </source>
</evidence>
<comment type="similarity">
    <text evidence="2">Belongs to the SRP receptor beta subunit family.</text>
</comment>
<dbReference type="InterPro" id="IPR024156">
    <property type="entry name" value="Small_GTPase_ARF"/>
</dbReference>
<dbReference type="GO" id="GO:0005525">
    <property type="term" value="F:GTP binding"/>
    <property type="evidence" value="ECO:0007669"/>
    <property type="project" value="UniProtKB-KW"/>
</dbReference>
<dbReference type="Proteomes" id="UP000594263">
    <property type="component" value="Unplaced"/>
</dbReference>
<sequence length="248" mass="27338">MSIFTRLRNSFHYMVDCAQKWIANVPRSQFYASAGIVSVTTVRSYKNRKSNIIILAGLSGSGKTVLFYQLRSGSSSSPTVSSSNLNEGTFVLHSELAKKGKIQPVHLIDIPGGPGLRQKLEKQLTRAAGLVFVVDALDFLPHLQEIAKFLYDILTNGSTCERKLPVLVLCNKNDNVVAHTKEFIRRHLEREIDKLYGPGAVVSADILVTSRKTFSFSDCANKVTLATASGLAGDITRVEEFIREHVTP</sequence>
<keyword evidence="10" id="KW-0653">Protein transport</keyword>
<keyword evidence="6" id="KW-0519">Myristate</keyword>
<dbReference type="InterPro" id="IPR027417">
    <property type="entry name" value="P-loop_NTPase"/>
</dbReference>
<keyword evidence="16" id="KW-1185">Reference proteome</keyword>
<dbReference type="PANTHER" id="PTHR45909">
    <property type="entry name" value="ADP-RIBOSYLATION FACTOR-RELATED PROTEIN 1"/>
    <property type="match status" value="1"/>
</dbReference>
<dbReference type="GO" id="GO:0005794">
    <property type="term" value="C:Golgi apparatus"/>
    <property type="evidence" value="ECO:0007669"/>
    <property type="project" value="TreeGrafter"/>
</dbReference>
<dbReference type="GO" id="GO:0043001">
    <property type="term" value="P:Golgi to plasma membrane protein transport"/>
    <property type="evidence" value="ECO:0007669"/>
    <property type="project" value="TreeGrafter"/>
</dbReference>
<dbReference type="GO" id="GO:0034067">
    <property type="term" value="P:protein localization to Golgi apparatus"/>
    <property type="evidence" value="ECO:0007669"/>
    <property type="project" value="TreeGrafter"/>
</dbReference>
<evidence type="ECO:0000256" key="6">
    <source>
        <dbReference type="ARBA" id="ARBA00022707"/>
    </source>
</evidence>
<accession>A0A7N0RAV6</accession>
<evidence type="ECO:0000256" key="2">
    <source>
        <dbReference type="ARBA" id="ARBA00005619"/>
    </source>
</evidence>
<evidence type="ECO:0000256" key="13">
    <source>
        <dbReference type="ARBA" id="ARBA00023136"/>
    </source>
</evidence>
<evidence type="ECO:0000256" key="7">
    <source>
        <dbReference type="ARBA" id="ARBA00022741"/>
    </source>
</evidence>
<keyword evidence="5" id="KW-0812">Transmembrane</keyword>
<reference evidence="15" key="1">
    <citation type="submission" date="2021-01" db="UniProtKB">
        <authorList>
            <consortium name="EnsemblPlants"/>
        </authorList>
    </citation>
    <scope>IDENTIFICATION</scope>
</reference>
<protein>
    <recommendedName>
        <fullName evidence="4">Signal recognition particle receptor subunit beta</fullName>
    </recommendedName>
</protein>
<evidence type="ECO:0000256" key="14">
    <source>
        <dbReference type="ARBA" id="ARBA00023170"/>
    </source>
</evidence>
<evidence type="ECO:0000256" key="3">
    <source>
        <dbReference type="ARBA" id="ARBA00010290"/>
    </source>
</evidence>
<dbReference type="EnsemblPlants" id="Kaladp0006s0019.1.v1.1">
    <property type="protein sequence ID" value="Kaladp0006s0019.1.v1.1"/>
    <property type="gene ID" value="Kaladp0006s0019.v1.1"/>
</dbReference>
<dbReference type="InterPro" id="IPR019009">
    <property type="entry name" value="SRP_receptor_beta_su"/>
</dbReference>
<dbReference type="Gene3D" id="3.40.50.300">
    <property type="entry name" value="P-loop containing nucleotide triphosphate hydrolases"/>
    <property type="match status" value="1"/>
</dbReference>
<dbReference type="AlphaFoldDB" id="A0A7N0RAV6"/>
<keyword evidence="11" id="KW-1133">Transmembrane helix</keyword>
<keyword evidence="8" id="KW-0256">Endoplasmic reticulum</keyword>
<organism evidence="15 16">
    <name type="scientific">Kalanchoe fedtschenkoi</name>
    <name type="common">Lavender scallops</name>
    <name type="synonym">South American air plant</name>
    <dbReference type="NCBI Taxonomy" id="63787"/>
    <lineage>
        <taxon>Eukaryota</taxon>
        <taxon>Viridiplantae</taxon>
        <taxon>Streptophyta</taxon>
        <taxon>Embryophyta</taxon>
        <taxon>Tracheophyta</taxon>
        <taxon>Spermatophyta</taxon>
        <taxon>Magnoliopsida</taxon>
        <taxon>eudicotyledons</taxon>
        <taxon>Gunneridae</taxon>
        <taxon>Pentapetalae</taxon>
        <taxon>Saxifragales</taxon>
        <taxon>Crassulaceae</taxon>
        <taxon>Kalanchoe</taxon>
    </lineage>
</organism>
<keyword evidence="10" id="KW-0813">Transport</keyword>
<comment type="subcellular location">
    <subcellularLocation>
        <location evidence="1">Endoplasmic reticulum membrane</location>
        <topology evidence="1">Single-pass membrane protein</topology>
    </subcellularLocation>
</comment>
<evidence type="ECO:0000313" key="15">
    <source>
        <dbReference type="EnsemblPlants" id="Kaladp0006s0019.1.v1.1"/>
    </source>
</evidence>
<evidence type="ECO:0000256" key="12">
    <source>
        <dbReference type="ARBA" id="ARBA00023134"/>
    </source>
</evidence>
<dbReference type="SUPFAM" id="SSF52540">
    <property type="entry name" value="P-loop containing nucleoside triphosphate hydrolases"/>
    <property type="match status" value="1"/>
</dbReference>
<keyword evidence="6" id="KW-0449">Lipoprotein</keyword>
<comment type="similarity">
    <text evidence="3">Belongs to the small GTPase superfamily. Arf family.</text>
</comment>
<keyword evidence="13" id="KW-0472">Membrane</keyword>
<dbReference type="GO" id="GO:0006886">
    <property type="term" value="P:intracellular protein transport"/>
    <property type="evidence" value="ECO:0007669"/>
    <property type="project" value="TreeGrafter"/>
</dbReference>
<evidence type="ECO:0000256" key="9">
    <source>
        <dbReference type="ARBA" id="ARBA00022892"/>
    </source>
</evidence>
<keyword evidence="9" id="KW-0931">ER-Golgi transport</keyword>
<dbReference type="Pfam" id="PF09439">
    <property type="entry name" value="SRPRB"/>
    <property type="match status" value="1"/>
</dbReference>
<evidence type="ECO:0000256" key="5">
    <source>
        <dbReference type="ARBA" id="ARBA00022692"/>
    </source>
</evidence>
<evidence type="ECO:0000256" key="8">
    <source>
        <dbReference type="ARBA" id="ARBA00022824"/>
    </source>
</evidence>